<protein>
    <submittedName>
        <fullName evidence="1">Uncharacterized protein</fullName>
    </submittedName>
</protein>
<proteinExistence type="predicted"/>
<dbReference type="AlphaFoldDB" id="A0A850PL34"/>
<comment type="caution">
    <text evidence="1">The sequence shown here is derived from an EMBL/GenBank/DDBJ whole genome shotgun (WGS) entry which is preliminary data.</text>
</comment>
<name>A0A850PL34_9MYCO</name>
<dbReference type="RefSeq" id="WP_347133292.1">
    <property type="nucleotide sequence ID" value="NZ_JABFYL010000029.1"/>
</dbReference>
<dbReference type="EMBL" id="JABFYL010000029">
    <property type="protein sequence ID" value="NVN51012.1"/>
    <property type="molecule type" value="Genomic_DNA"/>
</dbReference>
<sequence length="317" mass="33169">MLADFAAHAHHPGVAAVAERIRTPPRVAVLGRPGVGRNAVAAALAASGVPLVDDGADAHVVVIAESLKPEERTQIADAPAASMVVLNKADLTGADPGGPMVSADRRAARFATTLDLPVVPMIAHLATVELDADDVAALRALVVTPADMTSTDAFCGSVHPLPAALRHRLLARLDRFGLAHAVLAVADGATGPEVVRQLRALSGVDRVVEQLAAVGAPARYRRVCSAVRELRTLAAQSGDEGIYAFLSSDEVVVAVMAAAVEVVQASGFVVDRGDEADAHVRRAVHWRRYTTGPVDRLHQRCAADITRGSLRLLGRAR</sequence>
<evidence type="ECO:0000313" key="2">
    <source>
        <dbReference type="Proteomes" id="UP000570517"/>
    </source>
</evidence>
<dbReference type="Proteomes" id="UP000570517">
    <property type="component" value="Unassembled WGS sequence"/>
</dbReference>
<keyword evidence="2" id="KW-1185">Reference proteome</keyword>
<organism evidence="1 2">
    <name type="scientific">Mycolicibacterium hippocampi</name>
    <dbReference type="NCBI Taxonomy" id="659824"/>
    <lineage>
        <taxon>Bacteria</taxon>
        <taxon>Bacillati</taxon>
        <taxon>Actinomycetota</taxon>
        <taxon>Actinomycetes</taxon>
        <taxon>Mycobacteriales</taxon>
        <taxon>Mycobacteriaceae</taxon>
        <taxon>Mycolicibacterium</taxon>
    </lineage>
</organism>
<evidence type="ECO:0000313" key="1">
    <source>
        <dbReference type="EMBL" id="NVN51012.1"/>
    </source>
</evidence>
<accession>A0A850PL34</accession>
<dbReference type="SUPFAM" id="SSF52540">
    <property type="entry name" value="P-loop containing nucleoside triphosphate hydrolases"/>
    <property type="match status" value="1"/>
</dbReference>
<reference evidence="1 2" key="1">
    <citation type="submission" date="2020-05" db="EMBL/GenBank/DDBJ databases">
        <title>Draft genome sequence of Mycobacterium hippocampi DL, isolated from European seabass, Dicentrarchus labrax, reared in fish farms.</title>
        <authorList>
            <person name="Stathopoulou P."/>
            <person name="Asimakis E."/>
            <person name="Tzokas K."/>
            <person name="Batargias C."/>
            <person name="Tsiamis G."/>
        </authorList>
    </citation>
    <scope>NUCLEOTIDE SEQUENCE [LARGE SCALE GENOMIC DNA]</scope>
    <source>
        <strain evidence="1 2">DL</strain>
    </source>
</reference>
<dbReference type="InterPro" id="IPR027417">
    <property type="entry name" value="P-loop_NTPase"/>
</dbReference>
<gene>
    <name evidence="1" type="ORF">HLY00_2517</name>
</gene>